<dbReference type="GO" id="GO:0016301">
    <property type="term" value="F:kinase activity"/>
    <property type="evidence" value="ECO:0007669"/>
    <property type="project" value="UniProtKB-KW"/>
</dbReference>
<name>A0ABT6ZIA4_9ACTN</name>
<comment type="catalytic activity">
    <reaction evidence="1">
        <text>ATP + protein L-histidine = ADP + protein N-phospho-L-histidine.</text>
        <dbReference type="EC" id="2.7.13.3"/>
    </reaction>
</comment>
<evidence type="ECO:0000256" key="4">
    <source>
        <dbReference type="ARBA" id="ARBA00022553"/>
    </source>
</evidence>
<dbReference type="Pfam" id="PF00512">
    <property type="entry name" value="HisKA"/>
    <property type="match status" value="1"/>
</dbReference>
<dbReference type="EC" id="2.7.13.3" evidence="3"/>
<keyword evidence="5 7" id="KW-0418">Kinase</keyword>
<keyword evidence="8" id="KW-1185">Reference proteome</keyword>
<evidence type="ECO:0000259" key="6">
    <source>
        <dbReference type="PROSITE" id="PS50109"/>
    </source>
</evidence>
<dbReference type="Proteomes" id="UP001431693">
    <property type="component" value="Unassembled WGS sequence"/>
</dbReference>
<proteinExistence type="predicted"/>
<organism evidence="7 8">
    <name type="scientific">Kribbibacterium absianum</name>
    <dbReference type="NCBI Taxonomy" id="3044210"/>
    <lineage>
        <taxon>Bacteria</taxon>
        <taxon>Bacillati</taxon>
        <taxon>Actinomycetota</taxon>
        <taxon>Coriobacteriia</taxon>
        <taxon>Coriobacteriales</taxon>
        <taxon>Kribbibacteriaceae</taxon>
        <taxon>Kribbibacterium</taxon>
    </lineage>
</organism>
<evidence type="ECO:0000313" key="8">
    <source>
        <dbReference type="Proteomes" id="UP001431693"/>
    </source>
</evidence>
<accession>A0ABT6ZIA4</accession>
<sequence length="379" mass="40454">MAGTTFVLLLVAQALSAVQARGLISRADEAISEHLQLDGSQAGVDDRVGELLVRADPVEALWVAPASLSVAERALLGFCEREGAPPVDSGATVISEGGVSLLVRAVNEGALCRDVPGDATVLVFVDVTLPLTANEAARHQLLTALCVVGPMAGLAIWLGVRSASIARQRSREFFANAAHELRTPLVAIQGYAAGLQTGTFSQGEAVAVISEESERMGALVDNILSLSKVEAHEVVVRVAPCDACGEAADALDTLRPEAQRRSVDLRLTARSRLVFETDCELMRSMLLNIVSNAVRHAVGRIEMTVGEEDGGVLFCVWNDGEPPSDEALARAFDRFYSSRDGHTGIGMALVKEYAELLGGTVDFRRERGLTACRLWLPKR</sequence>
<dbReference type="InterPro" id="IPR005467">
    <property type="entry name" value="His_kinase_dom"/>
</dbReference>
<dbReference type="InterPro" id="IPR036097">
    <property type="entry name" value="HisK_dim/P_sf"/>
</dbReference>
<dbReference type="PANTHER" id="PTHR43547">
    <property type="entry name" value="TWO-COMPONENT HISTIDINE KINASE"/>
    <property type="match status" value="1"/>
</dbReference>
<dbReference type="RefSeq" id="WP_283712188.1">
    <property type="nucleotide sequence ID" value="NZ_JASJEW010000001.1"/>
</dbReference>
<dbReference type="PROSITE" id="PS50109">
    <property type="entry name" value="HIS_KIN"/>
    <property type="match status" value="1"/>
</dbReference>
<evidence type="ECO:0000256" key="3">
    <source>
        <dbReference type="ARBA" id="ARBA00012438"/>
    </source>
</evidence>
<dbReference type="SMART" id="SM00387">
    <property type="entry name" value="HATPase_c"/>
    <property type="match status" value="1"/>
</dbReference>
<comment type="subcellular location">
    <subcellularLocation>
        <location evidence="2">Cell membrane</location>
    </subcellularLocation>
</comment>
<evidence type="ECO:0000256" key="1">
    <source>
        <dbReference type="ARBA" id="ARBA00000085"/>
    </source>
</evidence>
<keyword evidence="5 7" id="KW-0808">Transferase</keyword>
<gene>
    <name evidence="7" type="ORF">QJ043_00380</name>
</gene>
<dbReference type="EMBL" id="JASJEX010000001">
    <property type="protein sequence ID" value="MDJ1128544.1"/>
    <property type="molecule type" value="Genomic_DNA"/>
</dbReference>
<dbReference type="Gene3D" id="1.10.287.130">
    <property type="match status" value="1"/>
</dbReference>
<feature type="domain" description="Histidine kinase" evidence="6">
    <location>
        <begin position="176"/>
        <end position="379"/>
    </location>
</feature>
<dbReference type="CDD" id="cd00082">
    <property type="entry name" value="HisKA"/>
    <property type="match status" value="1"/>
</dbReference>
<dbReference type="SMART" id="SM00388">
    <property type="entry name" value="HisKA"/>
    <property type="match status" value="1"/>
</dbReference>
<dbReference type="SUPFAM" id="SSF55874">
    <property type="entry name" value="ATPase domain of HSP90 chaperone/DNA topoisomerase II/histidine kinase"/>
    <property type="match status" value="1"/>
</dbReference>
<dbReference type="InterPro" id="IPR003661">
    <property type="entry name" value="HisK_dim/P_dom"/>
</dbReference>
<comment type="caution">
    <text evidence="7">The sequence shown here is derived from an EMBL/GenBank/DDBJ whole genome shotgun (WGS) entry which is preliminary data.</text>
</comment>
<evidence type="ECO:0000256" key="5">
    <source>
        <dbReference type="ARBA" id="ARBA00022777"/>
    </source>
</evidence>
<keyword evidence="4" id="KW-0597">Phosphoprotein</keyword>
<dbReference type="SUPFAM" id="SSF47384">
    <property type="entry name" value="Homodimeric domain of signal transducing histidine kinase"/>
    <property type="match status" value="1"/>
</dbReference>
<evidence type="ECO:0000256" key="2">
    <source>
        <dbReference type="ARBA" id="ARBA00004236"/>
    </source>
</evidence>
<evidence type="ECO:0000313" key="7">
    <source>
        <dbReference type="EMBL" id="MDJ1128544.1"/>
    </source>
</evidence>
<dbReference type="Gene3D" id="3.30.565.10">
    <property type="entry name" value="Histidine kinase-like ATPase, C-terminal domain"/>
    <property type="match status" value="1"/>
</dbReference>
<reference evidence="7" key="1">
    <citation type="submission" date="2023-05" db="EMBL/GenBank/DDBJ databases">
        <title>[olsenella] sp. nov., isolated from a pig farm feces dump.</title>
        <authorList>
            <person name="Chang Y.-H."/>
        </authorList>
    </citation>
    <scope>NUCLEOTIDE SEQUENCE</scope>
    <source>
        <strain evidence="7">YH-ols2217</strain>
    </source>
</reference>
<dbReference type="InterPro" id="IPR036890">
    <property type="entry name" value="HATPase_C_sf"/>
</dbReference>
<dbReference type="PANTHER" id="PTHR43547:SF2">
    <property type="entry name" value="HYBRID SIGNAL TRANSDUCTION HISTIDINE KINASE C"/>
    <property type="match status" value="1"/>
</dbReference>
<dbReference type="Pfam" id="PF02518">
    <property type="entry name" value="HATPase_c"/>
    <property type="match status" value="1"/>
</dbReference>
<protein>
    <recommendedName>
        <fullName evidence="3">histidine kinase</fullName>
        <ecNumber evidence="3">2.7.13.3</ecNumber>
    </recommendedName>
</protein>
<dbReference type="InterPro" id="IPR003594">
    <property type="entry name" value="HATPase_dom"/>
</dbReference>